<dbReference type="AlphaFoldDB" id="A0A1H7ADW8"/>
<proteinExistence type="predicted"/>
<dbReference type="Proteomes" id="UP000199250">
    <property type="component" value="Unassembled WGS sequence"/>
</dbReference>
<evidence type="ECO:0000313" key="3">
    <source>
        <dbReference type="Proteomes" id="UP000199250"/>
    </source>
</evidence>
<accession>A0A1H7ADW8</accession>
<dbReference type="EMBL" id="FNYQ01000163">
    <property type="protein sequence ID" value="SEJ62077.1"/>
    <property type="molecule type" value="Genomic_DNA"/>
</dbReference>
<organism evidence="2 3">
    <name type="scientific">Azotobacter beijerinckii</name>
    <dbReference type="NCBI Taxonomy" id="170623"/>
    <lineage>
        <taxon>Bacteria</taxon>
        <taxon>Pseudomonadati</taxon>
        <taxon>Pseudomonadota</taxon>
        <taxon>Gammaproteobacteria</taxon>
        <taxon>Pseudomonadales</taxon>
        <taxon>Pseudomonadaceae</taxon>
        <taxon>Azotobacter</taxon>
    </lineage>
</organism>
<sequence length="43" mass="4588">MLGRPGQCLGEFAAGNTSGQDGQAGDFHPRLATILQADMNVRW</sequence>
<name>A0A1H7ADW8_9GAMM</name>
<reference evidence="2 3" key="1">
    <citation type="submission" date="2016-10" db="EMBL/GenBank/DDBJ databases">
        <authorList>
            <person name="de Groot N.N."/>
        </authorList>
    </citation>
    <scope>NUCLEOTIDE SEQUENCE [LARGE SCALE GENOMIC DNA]</scope>
    <source>
        <strain evidence="2 3">DSM 373</strain>
    </source>
</reference>
<evidence type="ECO:0000256" key="1">
    <source>
        <dbReference type="SAM" id="MobiDB-lite"/>
    </source>
</evidence>
<evidence type="ECO:0000313" key="2">
    <source>
        <dbReference type="EMBL" id="SEJ62077.1"/>
    </source>
</evidence>
<protein>
    <submittedName>
        <fullName evidence="2">Uncharacterized protein</fullName>
    </submittedName>
</protein>
<feature type="region of interest" description="Disordered" evidence="1">
    <location>
        <begin position="1"/>
        <end position="25"/>
    </location>
</feature>
<gene>
    <name evidence="2" type="ORF">SAMN04244572_04679</name>
</gene>